<dbReference type="InterPro" id="IPR003400">
    <property type="entry name" value="ExbD"/>
</dbReference>
<name>A0ABR7QAT6_9FLAO</name>
<evidence type="ECO:0000256" key="3">
    <source>
        <dbReference type="ARBA" id="ARBA00022475"/>
    </source>
</evidence>
<evidence type="ECO:0000256" key="2">
    <source>
        <dbReference type="ARBA" id="ARBA00005811"/>
    </source>
</evidence>
<gene>
    <name evidence="9" type="ORF">H2O64_13465</name>
</gene>
<organism evidence="9 10">
    <name type="scientific">Kordia aestuariivivens</name>
    <dbReference type="NCBI Taxonomy" id="2759037"/>
    <lineage>
        <taxon>Bacteria</taxon>
        <taxon>Pseudomonadati</taxon>
        <taxon>Bacteroidota</taxon>
        <taxon>Flavobacteriia</taxon>
        <taxon>Flavobacteriales</taxon>
        <taxon>Flavobacteriaceae</taxon>
        <taxon>Kordia</taxon>
    </lineage>
</organism>
<reference evidence="9 10" key="1">
    <citation type="submission" date="2020-07" db="EMBL/GenBank/DDBJ databases">
        <title>Description of Kordia aestuariivivens sp. nov., isolated from a tidal flat.</title>
        <authorList>
            <person name="Park S."/>
            <person name="Yoon J.-H."/>
        </authorList>
    </citation>
    <scope>NUCLEOTIDE SEQUENCE [LARGE SCALE GENOMIC DNA]</scope>
    <source>
        <strain evidence="9 10">YSTF-M3</strain>
    </source>
</reference>
<protein>
    <submittedName>
        <fullName evidence="9">Biopolymer transporter ExbD</fullName>
    </submittedName>
</protein>
<keyword evidence="7" id="KW-0813">Transport</keyword>
<dbReference type="EMBL" id="JACGWS010000008">
    <property type="protein sequence ID" value="MBC8755681.1"/>
    <property type="molecule type" value="Genomic_DNA"/>
</dbReference>
<evidence type="ECO:0000256" key="6">
    <source>
        <dbReference type="ARBA" id="ARBA00023136"/>
    </source>
</evidence>
<keyword evidence="10" id="KW-1185">Reference proteome</keyword>
<comment type="subcellular location">
    <subcellularLocation>
        <location evidence="1">Cell membrane</location>
        <topology evidence="1">Single-pass membrane protein</topology>
    </subcellularLocation>
    <subcellularLocation>
        <location evidence="7">Cell membrane</location>
        <topology evidence="7">Single-pass type II membrane protein</topology>
    </subcellularLocation>
</comment>
<evidence type="ECO:0000313" key="10">
    <source>
        <dbReference type="Proteomes" id="UP000619238"/>
    </source>
</evidence>
<keyword evidence="4 7" id="KW-0812">Transmembrane</keyword>
<accession>A0ABR7QAT6</accession>
<keyword evidence="6 8" id="KW-0472">Membrane</keyword>
<comment type="similarity">
    <text evidence="2 7">Belongs to the ExbD/TolR family.</text>
</comment>
<keyword evidence="7" id="KW-0653">Protein transport</keyword>
<evidence type="ECO:0000256" key="7">
    <source>
        <dbReference type="RuleBase" id="RU003879"/>
    </source>
</evidence>
<dbReference type="Gene3D" id="3.30.420.270">
    <property type="match status" value="1"/>
</dbReference>
<evidence type="ECO:0000256" key="5">
    <source>
        <dbReference type="ARBA" id="ARBA00022989"/>
    </source>
</evidence>
<evidence type="ECO:0000256" key="8">
    <source>
        <dbReference type="SAM" id="Phobius"/>
    </source>
</evidence>
<keyword evidence="5 8" id="KW-1133">Transmembrane helix</keyword>
<feature type="transmembrane region" description="Helical" evidence="8">
    <location>
        <begin position="12"/>
        <end position="31"/>
    </location>
</feature>
<evidence type="ECO:0000313" key="9">
    <source>
        <dbReference type="EMBL" id="MBC8755681.1"/>
    </source>
</evidence>
<evidence type="ECO:0000256" key="1">
    <source>
        <dbReference type="ARBA" id="ARBA00004162"/>
    </source>
</evidence>
<proteinExistence type="inferred from homology"/>
<evidence type="ECO:0000256" key="4">
    <source>
        <dbReference type="ARBA" id="ARBA00022692"/>
    </source>
</evidence>
<dbReference type="Proteomes" id="UP000619238">
    <property type="component" value="Unassembled WGS sequence"/>
</dbReference>
<dbReference type="Pfam" id="PF02472">
    <property type="entry name" value="ExbD"/>
    <property type="match status" value="1"/>
</dbReference>
<dbReference type="RefSeq" id="WP_187562730.1">
    <property type="nucleotide sequence ID" value="NZ_JACGWS010000008.1"/>
</dbReference>
<keyword evidence="3" id="KW-1003">Cell membrane</keyword>
<comment type="caution">
    <text evidence="9">The sequence shown here is derived from an EMBL/GenBank/DDBJ whole genome shotgun (WGS) entry which is preliminary data.</text>
</comment>
<sequence>MSLLETNNKKFNLPFVFIAGVIFLIGLAYFAKYIEDLSKEAIDLEVPKVDENVANENSVTIRITKNLETYLDSVKIEATQLEEKLKIQFEGQANPTILLQIEEGVSVEKAVSIMDLASKNQYKVILTVRPK</sequence>